<dbReference type="Proteomes" id="UP001156398">
    <property type="component" value="Unassembled WGS sequence"/>
</dbReference>
<dbReference type="AlphaFoldDB" id="A0AA90H7J6"/>
<accession>A0AA90H7J6</accession>
<gene>
    <name evidence="1" type="ORF">POF43_005440</name>
    <name evidence="2" type="ORF">POF50_024340</name>
</gene>
<evidence type="ECO:0000313" key="3">
    <source>
        <dbReference type="Proteomes" id="UP001156398"/>
    </source>
</evidence>
<dbReference type="EMBL" id="JABXJJ020000032">
    <property type="protein sequence ID" value="MDI5972430.1"/>
    <property type="molecule type" value="Genomic_DNA"/>
</dbReference>
<sequence length="59" mass="6018">MLKTAGGESPIYDMLVAELGDIPADTRRTAEQARRTAAAAVGSLATAGAEDGADQAMPR</sequence>
<reference evidence="2 3" key="1">
    <citation type="submission" date="2023-05" db="EMBL/GenBank/DDBJ databases">
        <title>Streptantibioticus silvisoli sp. nov., acidotolerant actinomycetes 1 from pine litter.</title>
        <authorList>
            <person name="Swiecimska M."/>
            <person name="Golinska P."/>
            <person name="Sangal V."/>
            <person name="Wachnowicz B."/>
            <person name="Goodfellow M."/>
        </authorList>
    </citation>
    <scope>NUCLEOTIDE SEQUENCE</scope>
    <source>
        <strain evidence="2">SL13</strain>
        <strain evidence="1 3">SL54</strain>
    </source>
</reference>
<proteinExistence type="predicted"/>
<evidence type="ECO:0000313" key="2">
    <source>
        <dbReference type="EMBL" id="MDI5972430.1"/>
    </source>
</evidence>
<dbReference type="RefSeq" id="WP_271315243.1">
    <property type="nucleotide sequence ID" value="NZ_JAAGKO020000005.1"/>
</dbReference>
<dbReference type="EMBL" id="JAAGKO020000005">
    <property type="protein sequence ID" value="MDI5962164.1"/>
    <property type="molecule type" value="Genomic_DNA"/>
</dbReference>
<name>A0AA90H7J6_9ACTN</name>
<organism evidence="2">
    <name type="scientific">Streptantibioticus silvisoli</name>
    <dbReference type="NCBI Taxonomy" id="2705255"/>
    <lineage>
        <taxon>Bacteria</taxon>
        <taxon>Bacillati</taxon>
        <taxon>Actinomycetota</taxon>
        <taxon>Actinomycetes</taxon>
        <taxon>Kitasatosporales</taxon>
        <taxon>Streptomycetaceae</taxon>
        <taxon>Streptantibioticus</taxon>
    </lineage>
</organism>
<keyword evidence="3" id="KW-1185">Reference proteome</keyword>
<comment type="caution">
    <text evidence="2">The sequence shown here is derived from an EMBL/GenBank/DDBJ whole genome shotgun (WGS) entry which is preliminary data.</text>
</comment>
<protein>
    <submittedName>
        <fullName evidence="2">Uncharacterized protein</fullName>
    </submittedName>
</protein>
<evidence type="ECO:0000313" key="1">
    <source>
        <dbReference type="EMBL" id="MDI5962164.1"/>
    </source>
</evidence>